<dbReference type="Proteomes" id="UP000316993">
    <property type="component" value="Unassembled WGS sequence"/>
</dbReference>
<proteinExistence type="predicted"/>
<dbReference type="EMBL" id="VFPV01000001">
    <property type="protein sequence ID" value="TQN07857.1"/>
    <property type="molecule type" value="Genomic_DNA"/>
</dbReference>
<dbReference type="RefSeq" id="WP_142081735.1">
    <property type="nucleotide sequence ID" value="NZ_VFPV01000001.1"/>
</dbReference>
<feature type="region of interest" description="Disordered" evidence="1">
    <location>
        <begin position="31"/>
        <end position="78"/>
    </location>
</feature>
<evidence type="ECO:0000256" key="1">
    <source>
        <dbReference type="SAM" id="MobiDB-lite"/>
    </source>
</evidence>
<evidence type="ECO:0000313" key="3">
    <source>
        <dbReference type="Proteomes" id="UP000316993"/>
    </source>
</evidence>
<gene>
    <name evidence="2" type="ORF">BDD18_1010</name>
</gene>
<sequence length="94" mass="10379">MPPFDTPTARPHHRFGALLTISLASCLLANPSAADAEQRKRNKADTSESAKKKGTTKVTSQRSSSEESRAERDRRLYRECKGMHNAGACLGYTR</sequence>
<name>A0A543LKH4_9BURK</name>
<evidence type="ECO:0000313" key="2">
    <source>
        <dbReference type="EMBL" id="TQN07857.1"/>
    </source>
</evidence>
<feature type="compositionally biased region" description="Basic and acidic residues" evidence="1">
    <location>
        <begin position="36"/>
        <end position="51"/>
    </location>
</feature>
<reference evidence="2 3" key="1">
    <citation type="submission" date="2019-06" db="EMBL/GenBank/DDBJ databases">
        <title>Genomic Encyclopedia of Archaeal and Bacterial Type Strains, Phase II (KMG-II): from individual species to whole genera.</title>
        <authorList>
            <person name="Goeker M."/>
        </authorList>
    </citation>
    <scope>NUCLEOTIDE SEQUENCE [LARGE SCALE GENOMIC DNA]</scope>
    <source>
        <strain evidence="2 3">DSM 7270</strain>
    </source>
</reference>
<feature type="compositionally biased region" description="Basic and acidic residues" evidence="1">
    <location>
        <begin position="64"/>
        <end position="78"/>
    </location>
</feature>
<dbReference type="AlphaFoldDB" id="A0A543LKH4"/>
<protein>
    <submittedName>
        <fullName evidence="2">Uncharacterized protein</fullName>
    </submittedName>
</protein>
<comment type="caution">
    <text evidence="2">The sequence shown here is derived from an EMBL/GenBank/DDBJ whole genome shotgun (WGS) entry which is preliminary data.</text>
</comment>
<organism evidence="2 3">
    <name type="scientific">Acidovorax temperans</name>
    <dbReference type="NCBI Taxonomy" id="80878"/>
    <lineage>
        <taxon>Bacteria</taxon>
        <taxon>Pseudomonadati</taxon>
        <taxon>Pseudomonadota</taxon>
        <taxon>Betaproteobacteria</taxon>
        <taxon>Burkholderiales</taxon>
        <taxon>Comamonadaceae</taxon>
        <taxon>Acidovorax</taxon>
    </lineage>
</organism>
<accession>A0A543LKH4</accession>